<geneLocation type="plasmid" evidence="1">
    <name>pA2949</name>
</geneLocation>
<accession>A0A6G6AQX7</accession>
<dbReference type="InterPro" id="IPR019302">
    <property type="entry name" value="CAP12/PCTIR_TIR_dom"/>
</dbReference>
<protein>
    <submittedName>
        <fullName evidence="1">Nucleotide-binding protein</fullName>
    </submittedName>
</protein>
<sequence>MYYHVILECKNSLNSKKPKYEIKTDIQDIEFLQTRFIDPYEMGESILIDGKTYDIRDVNRIRIYKSEEDSKILKKRKEIQLENDRARTAALGVFVGYFPNPLYAAISSLEDVTDNLIVVAKGTRVKKDREISVKNEKSEGFKKVFIVHGRDEALIHEVQNFLYKLSLEGIVLNQQLNQGKTIIQKLLDLALDPQVGFGIVLYTPDDLGQISKELEQTSEMVARARQNVIFEHGLLVGKLGMSRVIALKKSDQFLEMPNDLSGVIYEQYDSSGSWKYRIAKEMRSQGYDIDLNNI</sequence>
<reference evidence="1" key="1">
    <citation type="submission" date="2019-09" db="EMBL/GenBank/DDBJ databases">
        <authorList>
            <person name="Liu L."/>
        </authorList>
    </citation>
    <scope>NUCLEOTIDE SEQUENCE</scope>
    <source>
        <strain evidence="1">A2949</strain>
        <plasmid evidence="1">pA2949</plasmid>
    </source>
</reference>
<keyword evidence="1" id="KW-0614">Plasmid</keyword>
<dbReference type="GO" id="GO:0050135">
    <property type="term" value="F:NADP+ nucleosidase activity"/>
    <property type="evidence" value="ECO:0007669"/>
    <property type="project" value="InterPro"/>
</dbReference>
<name>A0A6G6AQX7_ACIPI</name>
<proteinExistence type="predicted"/>
<dbReference type="EMBL" id="MN481287">
    <property type="protein sequence ID" value="QID24176.1"/>
    <property type="molecule type" value="Genomic_DNA"/>
</dbReference>
<evidence type="ECO:0000313" key="1">
    <source>
        <dbReference type="EMBL" id="QID24176.1"/>
    </source>
</evidence>
<dbReference type="Pfam" id="PF10137">
    <property type="entry name" value="CAP12-PCTIR_TIR"/>
    <property type="match status" value="1"/>
</dbReference>
<organism evidence="1">
    <name type="scientific">Acinetobacter pittii</name>
    <name type="common">Acinetobacter genomosp. 3</name>
    <dbReference type="NCBI Taxonomy" id="48296"/>
    <lineage>
        <taxon>Bacteria</taxon>
        <taxon>Pseudomonadati</taxon>
        <taxon>Pseudomonadota</taxon>
        <taxon>Gammaproteobacteria</taxon>
        <taxon>Moraxellales</taxon>
        <taxon>Moraxellaceae</taxon>
        <taxon>Acinetobacter</taxon>
        <taxon>Acinetobacter calcoaceticus/baumannii complex</taxon>
    </lineage>
</organism>
<dbReference type="RefSeq" id="WP_032011147.1">
    <property type="nucleotide sequence ID" value="NZ_LSAM01000021.1"/>
</dbReference>
<dbReference type="AlphaFoldDB" id="A0A6G6AQX7"/>